<organism evidence="1 2">
    <name type="scientific">Funneliformis geosporum</name>
    <dbReference type="NCBI Taxonomy" id="1117311"/>
    <lineage>
        <taxon>Eukaryota</taxon>
        <taxon>Fungi</taxon>
        <taxon>Fungi incertae sedis</taxon>
        <taxon>Mucoromycota</taxon>
        <taxon>Glomeromycotina</taxon>
        <taxon>Glomeromycetes</taxon>
        <taxon>Glomerales</taxon>
        <taxon>Glomeraceae</taxon>
        <taxon>Funneliformis</taxon>
    </lineage>
</organism>
<dbReference type="EMBL" id="CAMKVN010000292">
    <property type="protein sequence ID" value="CAI2166291.1"/>
    <property type="molecule type" value="Genomic_DNA"/>
</dbReference>
<keyword evidence="2" id="KW-1185">Reference proteome</keyword>
<sequence>MKAGCRYYTVKALIDTSSRVNSIRRSLVDKLKIEYTKYKEKNRLEYLDLFFQYEGKDRLVSTNSDDVFNDFEVTEKSKVDLKTDSSESKETNGSKYMAVSYPNLRYLNLWDAQITDKCLYAITRSCCKLEYLNIFYCRNISDKSLFEIAGNYHDLQDREDVKDASTLMRRCFNIEYLNFSGVMALWDDRLIIAIIKDLQI</sequence>
<evidence type="ECO:0000313" key="1">
    <source>
        <dbReference type="EMBL" id="CAI2166291.1"/>
    </source>
</evidence>
<evidence type="ECO:0000313" key="2">
    <source>
        <dbReference type="Proteomes" id="UP001153678"/>
    </source>
</evidence>
<accession>A0A9W4SES3</accession>
<dbReference type="SMART" id="SM00367">
    <property type="entry name" value="LRR_CC"/>
    <property type="match status" value="2"/>
</dbReference>
<dbReference type="Proteomes" id="UP001153678">
    <property type="component" value="Unassembled WGS sequence"/>
</dbReference>
<dbReference type="InterPro" id="IPR006553">
    <property type="entry name" value="Leu-rich_rpt_Cys-con_subtyp"/>
</dbReference>
<dbReference type="Pfam" id="PF13516">
    <property type="entry name" value="LRR_6"/>
    <property type="match status" value="1"/>
</dbReference>
<dbReference type="SUPFAM" id="SSF52047">
    <property type="entry name" value="RNI-like"/>
    <property type="match status" value="1"/>
</dbReference>
<dbReference type="InterPro" id="IPR032675">
    <property type="entry name" value="LRR_dom_sf"/>
</dbReference>
<dbReference type="Gene3D" id="3.80.10.10">
    <property type="entry name" value="Ribonuclease Inhibitor"/>
    <property type="match status" value="1"/>
</dbReference>
<dbReference type="OrthoDB" id="550575at2759"/>
<dbReference type="AlphaFoldDB" id="A0A9W4SES3"/>
<proteinExistence type="predicted"/>
<comment type="caution">
    <text evidence="1">The sequence shown here is derived from an EMBL/GenBank/DDBJ whole genome shotgun (WGS) entry which is preliminary data.</text>
</comment>
<name>A0A9W4SES3_9GLOM</name>
<gene>
    <name evidence="1" type="ORF">FWILDA_LOCUS2499</name>
</gene>
<dbReference type="InterPro" id="IPR001611">
    <property type="entry name" value="Leu-rich_rpt"/>
</dbReference>
<protein>
    <submittedName>
        <fullName evidence="1">14291_t:CDS:1</fullName>
    </submittedName>
</protein>
<reference evidence="1" key="1">
    <citation type="submission" date="2022-08" db="EMBL/GenBank/DDBJ databases">
        <authorList>
            <person name="Kallberg Y."/>
            <person name="Tangrot J."/>
            <person name="Rosling A."/>
        </authorList>
    </citation>
    <scope>NUCLEOTIDE SEQUENCE</scope>
    <source>
        <strain evidence="1">Wild A</strain>
    </source>
</reference>